<dbReference type="SUPFAM" id="SSF48498">
    <property type="entry name" value="Tetracyclin repressor-like, C-terminal domain"/>
    <property type="match status" value="1"/>
</dbReference>
<evidence type="ECO:0000313" key="6">
    <source>
        <dbReference type="Proteomes" id="UP000461670"/>
    </source>
</evidence>
<accession>A0A7V8FS27</accession>
<keyword evidence="1 2" id="KW-0238">DNA-binding</keyword>
<dbReference type="EMBL" id="WNDQ01000004">
    <property type="protein sequence ID" value="KAF1023515.1"/>
    <property type="molecule type" value="Genomic_DNA"/>
</dbReference>
<evidence type="ECO:0000259" key="4">
    <source>
        <dbReference type="PROSITE" id="PS50977"/>
    </source>
</evidence>
<name>A0A7V8FS27_9BURK</name>
<dbReference type="InterPro" id="IPR013573">
    <property type="entry name" value="Tscrpt_reg_YcdC_C"/>
</dbReference>
<dbReference type="Pfam" id="PF08362">
    <property type="entry name" value="TetR_C_3"/>
    <property type="match status" value="1"/>
</dbReference>
<dbReference type="PROSITE" id="PS50977">
    <property type="entry name" value="HTH_TETR_2"/>
    <property type="match status" value="1"/>
</dbReference>
<dbReference type="PANTHER" id="PTHR30328:SF54">
    <property type="entry name" value="HTH-TYPE TRANSCRIPTIONAL REPRESSOR SCO4008"/>
    <property type="match status" value="1"/>
</dbReference>
<dbReference type="PANTHER" id="PTHR30328">
    <property type="entry name" value="TRANSCRIPTIONAL REPRESSOR"/>
    <property type="match status" value="1"/>
</dbReference>
<gene>
    <name evidence="5" type="primary">rutR_2</name>
    <name evidence="5" type="ORF">GAK30_00466</name>
</gene>
<proteinExistence type="predicted"/>
<dbReference type="Gene3D" id="1.10.10.60">
    <property type="entry name" value="Homeodomain-like"/>
    <property type="match status" value="1"/>
</dbReference>
<feature type="region of interest" description="Disordered" evidence="3">
    <location>
        <begin position="1"/>
        <end position="26"/>
    </location>
</feature>
<feature type="compositionally biased region" description="Polar residues" evidence="3">
    <location>
        <begin position="1"/>
        <end position="11"/>
    </location>
</feature>
<dbReference type="InterPro" id="IPR001647">
    <property type="entry name" value="HTH_TetR"/>
</dbReference>
<dbReference type="Gene3D" id="1.10.357.10">
    <property type="entry name" value="Tetracycline Repressor, domain 2"/>
    <property type="match status" value="1"/>
</dbReference>
<dbReference type="InterPro" id="IPR050109">
    <property type="entry name" value="HTH-type_TetR-like_transc_reg"/>
</dbReference>
<organism evidence="5 6">
    <name type="scientific">Paracidovorax wautersii</name>
    <dbReference type="NCBI Taxonomy" id="1177982"/>
    <lineage>
        <taxon>Bacteria</taxon>
        <taxon>Pseudomonadati</taxon>
        <taxon>Pseudomonadota</taxon>
        <taxon>Betaproteobacteria</taxon>
        <taxon>Burkholderiales</taxon>
        <taxon>Comamonadaceae</taxon>
        <taxon>Paracidovorax</taxon>
    </lineage>
</organism>
<dbReference type="Proteomes" id="UP000461670">
    <property type="component" value="Unassembled WGS sequence"/>
</dbReference>
<protein>
    <submittedName>
        <fullName evidence="5">HTH-type transcriptional regulator RutR</fullName>
    </submittedName>
</protein>
<dbReference type="GO" id="GO:0045892">
    <property type="term" value="P:negative regulation of DNA-templated transcription"/>
    <property type="evidence" value="ECO:0007669"/>
    <property type="project" value="InterPro"/>
</dbReference>
<dbReference type="GO" id="GO:0003677">
    <property type="term" value="F:DNA binding"/>
    <property type="evidence" value="ECO:0007669"/>
    <property type="project" value="UniProtKB-UniRule"/>
</dbReference>
<evidence type="ECO:0000256" key="3">
    <source>
        <dbReference type="SAM" id="MobiDB-lite"/>
    </source>
</evidence>
<feature type="domain" description="HTH tetR-type" evidence="4">
    <location>
        <begin position="28"/>
        <end position="88"/>
    </location>
</feature>
<dbReference type="AlphaFoldDB" id="A0A7V8FS27"/>
<comment type="caution">
    <text evidence="5">The sequence shown here is derived from an EMBL/GenBank/DDBJ whole genome shotgun (WGS) entry which is preliminary data.</text>
</comment>
<dbReference type="SUPFAM" id="SSF46689">
    <property type="entry name" value="Homeodomain-like"/>
    <property type="match status" value="1"/>
</dbReference>
<dbReference type="InterPro" id="IPR036271">
    <property type="entry name" value="Tet_transcr_reg_TetR-rel_C_sf"/>
</dbReference>
<evidence type="ECO:0000256" key="2">
    <source>
        <dbReference type="PROSITE-ProRule" id="PRU00335"/>
    </source>
</evidence>
<evidence type="ECO:0000313" key="5">
    <source>
        <dbReference type="EMBL" id="KAF1023515.1"/>
    </source>
</evidence>
<reference evidence="6" key="1">
    <citation type="journal article" date="2020" name="MBio">
        <title>Horizontal gene transfer to a defensive symbiont with a reduced genome amongst a multipartite beetle microbiome.</title>
        <authorList>
            <person name="Waterworth S.C."/>
            <person name="Florez L.V."/>
            <person name="Rees E.R."/>
            <person name="Hertweck C."/>
            <person name="Kaltenpoth M."/>
            <person name="Kwan J.C."/>
        </authorList>
    </citation>
    <scope>NUCLEOTIDE SEQUENCE [LARGE SCALE GENOMIC DNA]</scope>
</reference>
<sequence length="226" mass="25232">MTVPAFSSSAAPQDLPPGLRTRNRPSRDRIMANIRAAAITEFSLHGLKGASTQGIAERAGLTKPQLHYYIAGKDELYNELLTQVLYDWKVVQAFEGDLRDPAAVLGNYIRLKLDHAFDHPEISRLFAREMLDGAPNLASFWPNSRNWTQKKIDIINGWIAQGLMRPLDARLLLMHIWAMTQHYADFAPQVAVMLDEGAGPQAPQREVIARELTDFIVAGCGISRRG</sequence>
<feature type="DNA-binding region" description="H-T-H motif" evidence="2">
    <location>
        <begin position="51"/>
        <end position="70"/>
    </location>
</feature>
<dbReference type="Pfam" id="PF00440">
    <property type="entry name" value="TetR_N"/>
    <property type="match status" value="1"/>
</dbReference>
<dbReference type="InterPro" id="IPR009057">
    <property type="entry name" value="Homeodomain-like_sf"/>
</dbReference>
<evidence type="ECO:0000256" key="1">
    <source>
        <dbReference type="ARBA" id="ARBA00023125"/>
    </source>
</evidence>